<dbReference type="OrthoDB" id="5079646at2"/>
<dbReference type="SUPFAM" id="SSF46955">
    <property type="entry name" value="Putative DNA-binding domain"/>
    <property type="match status" value="1"/>
</dbReference>
<evidence type="ECO:0000259" key="1">
    <source>
        <dbReference type="Pfam" id="PF12728"/>
    </source>
</evidence>
<dbReference type="Proteomes" id="UP000320216">
    <property type="component" value="Chromosome"/>
</dbReference>
<dbReference type="Pfam" id="PF12728">
    <property type="entry name" value="HTH_17"/>
    <property type="match status" value="1"/>
</dbReference>
<protein>
    <submittedName>
        <fullName evidence="2">Helix-turn-helix domain-containing protein</fullName>
    </submittedName>
</protein>
<evidence type="ECO:0000313" key="2">
    <source>
        <dbReference type="EMBL" id="QDZ15793.1"/>
    </source>
</evidence>
<name>A0A5B8M628_9MICO</name>
<feature type="domain" description="Helix-turn-helix" evidence="1">
    <location>
        <begin position="4"/>
        <end position="49"/>
    </location>
</feature>
<dbReference type="KEGG" id="huw:FPZ11_14390"/>
<organism evidence="2 3">
    <name type="scientific">Humibacter ginsenosidimutans</name>
    <dbReference type="NCBI Taxonomy" id="2599293"/>
    <lineage>
        <taxon>Bacteria</taxon>
        <taxon>Bacillati</taxon>
        <taxon>Actinomycetota</taxon>
        <taxon>Actinomycetes</taxon>
        <taxon>Micrococcales</taxon>
        <taxon>Microbacteriaceae</taxon>
        <taxon>Humibacter</taxon>
    </lineage>
</organism>
<sequence>MKPWLTYAQAAKLTGRSKRTIQRWAAAGEIDTIEADDGTTRVRSSDVLRVESAKTAYRQHPGRHAA</sequence>
<accession>A0A5B8M628</accession>
<keyword evidence="3" id="KW-1185">Reference proteome</keyword>
<reference evidence="2 3" key="1">
    <citation type="submission" date="2019-07" db="EMBL/GenBank/DDBJ databases">
        <title>Full genome sequence of Humibacter sp. WJ7-1.</title>
        <authorList>
            <person name="Im W.-T."/>
        </authorList>
    </citation>
    <scope>NUCLEOTIDE SEQUENCE [LARGE SCALE GENOMIC DNA]</scope>
    <source>
        <strain evidence="2 3">WJ7-1</strain>
    </source>
</reference>
<proteinExistence type="predicted"/>
<dbReference type="Gene3D" id="1.10.1660.10">
    <property type="match status" value="1"/>
</dbReference>
<dbReference type="RefSeq" id="WP_146321827.1">
    <property type="nucleotide sequence ID" value="NZ_CP042305.1"/>
</dbReference>
<dbReference type="InterPro" id="IPR041657">
    <property type="entry name" value="HTH_17"/>
</dbReference>
<gene>
    <name evidence="2" type="ORF">FPZ11_14390</name>
</gene>
<dbReference type="EMBL" id="CP042305">
    <property type="protein sequence ID" value="QDZ15793.1"/>
    <property type="molecule type" value="Genomic_DNA"/>
</dbReference>
<dbReference type="InterPro" id="IPR009061">
    <property type="entry name" value="DNA-bd_dom_put_sf"/>
</dbReference>
<evidence type="ECO:0000313" key="3">
    <source>
        <dbReference type="Proteomes" id="UP000320216"/>
    </source>
</evidence>
<dbReference type="AlphaFoldDB" id="A0A5B8M628"/>